<organism evidence="2 3">
    <name type="scientific">Ilyodon furcidens</name>
    <name type="common">goldbreast splitfin</name>
    <dbReference type="NCBI Taxonomy" id="33524"/>
    <lineage>
        <taxon>Eukaryota</taxon>
        <taxon>Metazoa</taxon>
        <taxon>Chordata</taxon>
        <taxon>Craniata</taxon>
        <taxon>Vertebrata</taxon>
        <taxon>Euteleostomi</taxon>
        <taxon>Actinopterygii</taxon>
        <taxon>Neopterygii</taxon>
        <taxon>Teleostei</taxon>
        <taxon>Neoteleostei</taxon>
        <taxon>Acanthomorphata</taxon>
        <taxon>Ovalentaria</taxon>
        <taxon>Atherinomorphae</taxon>
        <taxon>Cyprinodontiformes</taxon>
        <taxon>Goodeidae</taxon>
        <taxon>Ilyodon</taxon>
    </lineage>
</organism>
<accession>A0ABV0T847</accession>
<name>A0ABV0T847_9TELE</name>
<evidence type="ECO:0000313" key="3">
    <source>
        <dbReference type="Proteomes" id="UP001482620"/>
    </source>
</evidence>
<sequence>MLPASLYFGFVRCSSPDRMILPKMDLADSRQESVRDCWVQQQMEEVMRHLPTDLEVLPSPLLLKQMEHEAAQCQRVREGCSFPPPQLRRSLSAPVPAGKPSSSSQETSARGTFLWFGWRGGGFPAS</sequence>
<dbReference type="Proteomes" id="UP001482620">
    <property type="component" value="Unassembled WGS sequence"/>
</dbReference>
<gene>
    <name evidence="2" type="ORF">ILYODFUR_014762</name>
</gene>
<keyword evidence="3" id="KW-1185">Reference proteome</keyword>
<comment type="caution">
    <text evidence="2">The sequence shown here is derived from an EMBL/GenBank/DDBJ whole genome shotgun (WGS) entry which is preliminary data.</text>
</comment>
<feature type="region of interest" description="Disordered" evidence="1">
    <location>
        <begin position="82"/>
        <end position="108"/>
    </location>
</feature>
<dbReference type="EMBL" id="JAHRIQ010024429">
    <property type="protein sequence ID" value="MEQ2229035.1"/>
    <property type="molecule type" value="Genomic_DNA"/>
</dbReference>
<protein>
    <submittedName>
        <fullName evidence="2">Uncharacterized protein</fullName>
    </submittedName>
</protein>
<evidence type="ECO:0000313" key="2">
    <source>
        <dbReference type="EMBL" id="MEQ2229035.1"/>
    </source>
</evidence>
<evidence type="ECO:0000256" key="1">
    <source>
        <dbReference type="SAM" id="MobiDB-lite"/>
    </source>
</evidence>
<proteinExistence type="predicted"/>
<reference evidence="2 3" key="1">
    <citation type="submission" date="2021-06" db="EMBL/GenBank/DDBJ databases">
        <authorList>
            <person name="Palmer J.M."/>
        </authorList>
    </citation>
    <scope>NUCLEOTIDE SEQUENCE [LARGE SCALE GENOMIC DNA]</scope>
    <source>
        <strain evidence="3">if_2019</strain>
        <tissue evidence="2">Muscle</tissue>
    </source>
</reference>